<dbReference type="SUPFAM" id="SSF53163">
    <property type="entry name" value="HybD-like"/>
    <property type="match status" value="1"/>
</dbReference>
<dbReference type="GO" id="GO:0008047">
    <property type="term" value="F:enzyme activator activity"/>
    <property type="evidence" value="ECO:0007669"/>
    <property type="project" value="InterPro"/>
</dbReference>
<organism evidence="5 6">
    <name type="scientific">Geobacter pickeringii</name>
    <dbReference type="NCBI Taxonomy" id="345632"/>
    <lineage>
        <taxon>Bacteria</taxon>
        <taxon>Pseudomonadati</taxon>
        <taxon>Thermodesulfobacteriota</taxon>
        <taxon>Desulfuromonadia</taxon>
        <taxon>Geobacterales</taxon>
        <taxon>Geobacteraceae</taxon>
        <taxon>Geobacter</taxon>
    </lineage>
</organism>
<keyword evidence="2" id="KW-0645">Protease</keyword>
<keyword evidence="6" id="KW-1185">Reference proteome</keyword>
<accession>A0A0B5BE15</accession>
<evidence type="ECO:0000256" key="1">
    <source>
        <dbReference type="ARBA" id="ARBA00006814"/>
    </source>
</evidence>
<protein>
    <submittedName>
        <fullName evidence="5">Membrane protein</fullName>
    </submittedName>
</protein>
<reference evidence="5 6" key="1">
    <citation type="journal article" date="2015" name="Genome Announc.">
        <title>Complete Genome of Geobacter pickeringii G13T, a Metal-Reducing Isolate from Sedimentary Kaolin Deposits.</title>
        <authorList>
            <person name="Badalamenti J.P."/>
            <person name="Bond D.R."/>
        </authorList>
    </citation>
    <scope>NUCLEOTIDE SEQUENCE [LARGE SCALE GENOMIC DNA]</scope>
    <source>
        <strain evidence="5 6">G13</strain>
    </source>
</reference>
<dbReference type="OrthoDB" id="9792731at2"/>
<dbReference type="STRING" id="345632.GPICK_04790"/>
<dbReference type="RefSeq" id="WP_039740940.1">
    <property type="nucleotide sequence ID" value="NZ_CP009788.1"/>
</dbReference>
<dbReference type="InterPro" id="IPR000671">
    <property type="entry name" value="Peptidase_A31"/>
</dbReference>
<dbReference type="InterPro" id="IPR023430">
    <property type="entry name" value="Pept_HybD-like_dom_sf"/>
</dbReference>
<dbReference type="GO" id="GO:0016485">
    <property type="term" value="P:protein processing"/>
    <property type="evidence" value="ECO:0007669"/>
    <property type="project" value="TreeGrafter"/>
</dbReference>
<name>A0A0B5BE15_9BACT</name>
<dbReference type="PANTHER" id="PTHR30302:SF1">
    <property type="entry name" value="HYDROGENASE 2 MATURATION PROTEASE"/>
    <property type="match status" value="1"/>
</dbReference>
<evidence type="ECO:0000313" key="5">
    <source>
        <dbReference type="EMBL" id="AJE02775.1"/>
    </source>
</evidence>
<evidence type="ECO:0000256" key="4">
    <source>
        <dbReference type="ARBA" id="ARBA00022801"/>
    </source>
</evidence>
<proteinExistence type="inferred from homology"/>
<dbReference type="GO" id="GO:0004190">
    <property type="term" value="F:aspartic-type endopeptidase activity"/>
    <property type="evidence" value="ECO:0007669"/>
    <property type="project" value="UniProtKB-KW"/>
</dbReference>
<dbReference type="PANTHER" id="PTHR30302">
    <property type="entry name" value="HYDROGENASE 1 MATURATION PROTEASE"/>
    <property type="match status" value="1"/>
</dbReference>
<dbReference type="KEGG" id="gpi:GPICK_04790"/>
<dbReference type="Pfam" id="PF01750">
    <property type="entry name" value="HycI"/>
    <property type="match status" value="1"/>
</dbReference>
<evidence type="ECO:0000313" key="6">
    <source>
        <dbReference type="Proteomes" id="UP000057609"/>
    </source>
</evidence>
<dbReference type="HOGENOM" id="CLU_099037_0_0_7"/>
<dbReference type="CDD" id="cd06062">
    <property type="entry name" value="H2MP_MemB-H2up"/>
    <property type="match status" value="1"/>
</dbReference>
<dbReference type="PRINTS" id="PR00446">
    <property type="entry name" value="HYDRGNUPTAKE"/>
</dbReference>
<dbReference type="Gene3D" id="3.40.50.1450">
    <property type="entry name" value="HybD-like"/>
    <property type="match status" value="1"/>
</dbReference>
<dbReference type="NCBIfam" id="TIGR00072">
    <property type="entry name" value="hydrog_prot"/>
    <property type="match status" value="1"/>
</dbReference>
<evidence type="ECO:0000256" key="3">
    <source>
        <dbReference type="ARBA" id="ARBA00022750"/>
    </source>
</evidence>
<comment type="similarity">
    <text evidence="1">Belongs to the peptidase A31 family.</text>
</comment>
<dbReference type="Proteomes" id="UP000057609">
    <property type="component" value="Chromosome"/>
</dbReference>
<dbReference type="AlphaFoldDB" id="A0A0B5BE15"/>
<keyword evidence="3" id="KW-0064">Aspartyl protease</keyword>
<evidence type="ECO:0000256" key="2">
    <source>
        <dbReference type="ARBA" id="ARBA00022670"/>
    </source>
</evidence>
<keyword evidence="4" id="KW-0378">Hydrolase</keyword>
<dbReference type="EMBL" id="CP009788">
    <property type="protein sequence ID" value="AJE02775.1"/>
    <property type="molecule type" value="Genomic_DNA"/>
</dbReference>
<sequence>MRTLIFGAGNLILSDEGFGVHVVKYLEDNYTFPEEVELFDGGTLGIMVTHKIEEAERVYIVDTLDTAGEPGDVFRYEKEDIMLNRLPVKLSPHQIGIQEMLYISEMRGGCPDAISLLGVIPKSFDPGNELSPSLNEKLPQVARLLVEELRGMGYEIGEKQSSALN</sequence>
<gene>
    <name evidence="5" type="ORF">GPICK_04790</name>
</gene>